<keyword evidence="2" id="KW-0808">Transferase</keyword>
<evidence type="ECO:0000313" key="3">
    <source>
        <dbReference type="Proteomes" id="UP000005596"/>
    </source>
</evidence>
<dbReference type="AlphaFoldDB" id="A4P019"/>
<sequence>MLKQRVLSAIVLIAAVLCALFLFTPFYFALALGAVAILGIWEWTQFARLKQPLIRFFCGYLFRRIYLLMALY</sequence>
<dbReference type="Pfam" id="PF01148">
    <property type="entry name" value="CTP_transf_1"/>
    <property type="match status" value="1"/>
</dbReference>
<keyword evidence="1" id="KW-1133">Transmembrane helix</keyword>
<dbReference type="GO" id="GO:0016779">
    <property type="term" value="F:nucleotidyltransferase activity"/>
    <property type="evidence" value="ECO:0007669"/>
    <property type="project" value="UniProtKB-KW"/>
</dbReference>
<dbReference type="BioCyc" id="HINF375063:G119K-1771-MONOMER"/>
<proteinExistence type="predicted"/>
<gene>
    <name evidence="2" type="ORF">CGSHiR3021_11224</name>
</gene>
<evidence type="ECO:0000313" key="2">
    <source>
        <dbReference type="EMBL" id="EDK13239.1"/>
    </source>
</evidence>
<feature type="transmembrane region" description="Helical" evidence="1">
    <location>
        <begin position="12"/>
        <end position="41"/>
    </location>
</feature>
<evidence type="ECO:0000256" key="1">
    <source>
        <dbReference type="SAM" id="Phobius"/>
    </source>
</evidence>
<name>A4P019_HAEIF</name>
<keyword evidence="1" id="KW-0812">Transmembrane</keyword>
<keyword evidence="2" id="KW-0548">Nucleotidyltransferase</keyword>
<protein>
    <submittedName>
        <fullName evidence="2">Phosphatidate cytidylyltransferase</fullName>
    </submittedName>
</protein>
<reference evidence="2 3" key="1">
    <citation type="journal article" date="2007" name="Genome Biol.">
        <title>Characterization and modeling of the Haemophilus influenzae core and supragenomes based on the complete genomic sequences of Rd and 12 clinical nontypeable strains.</title>
        <authorList>
            <person name="Hogg J.S."/>
            <person name="Hu F.Z."/>
            <person name="Janto B."/>
            <person name="Boissy R."/>
            <person name="Hayes J."/>
            <person name="Keefe R."/>
            <person name="Post J.C."/>
            <person name="Ehrlich G.D."/>
        </authorList>
    </citation>
    <scope>NUCLEOTIDE SEQUENCE [LARGE SCALE GENOMIC DNA]</scope>
    <source>
        <strain evidence="2 3">22.4-21</strain>
    </source>
</reference>
<accession>A4P019</accession>
<dbReference type="EMBL" id="AAZJ01000011">
    <property type="protein sequence ID" value="EDK13239.1"/>
    <property type="molecule type" value="Genomic_DNA"/>
</dbReference>
<keyword evidence="1" id="KW-0472">Membrane</keyword>
<dbReference type="Proteomes" id="UP000005596">
    <property type="component" value="Unassembled WGS sequence"/>
</dbReference>
<organism evidence="2 3">
    <name type="scientific">Haemophilus influenzae 22.4-21</name>
    <dbReference type="NCBI Taxonomy" id="375063"/>
    <lineage>
        <taxon>Bacteria</taxon>
        <taxon>Pseudomonadati</taxon>
        <taxon>Pseudomonadota</taxon>
        <taxon>Gammaproteobacteria</taxon>
        <taxon>Pasteurellales</taxon>
        <taxon>Pasteurellaceae</taxon>
        <taxon>Haemophilus</taxon>
    </lineage>
</organism>